<dbReference type="GO" id="GO:0008841">
    <property type="term" value="F:dihydrofolate synthase activity"/>
    <property type="evidence" value="ECO:0007669"/>
    <property type="project" value="TreeGrafter"/>
</dbReference>
<dbReference type="GO" id="GO:0004326">
    <property type="term" value="F:tetrahydrofolylpolyglutamate synthase activity"/>
    <property type="evidence" value="ECO:0007669"/>
    <property type="project" value="UniProtKB-EC"/>
</dbReference>
<dbReference type="SUPFAM" id="SSF53623">
    <property type="entry name" value="MurD-like peptide ligases, catalytic domain"/>
    <property type="match status" value="1"/>
</dbReference>
<evidence type="ECO:0000259" key="13">
    <source>
        <dbReference type="Pfam" id="PF08245"/>
    </source>
</evidence>
<dbReference type="InterPro" id="IPR004101">
    <property type="entry name" value="Mur_ligase_C"/>
</dbReference>
<evidence type="ECO:0000256" key="7">
    <source>
        <dbReference type="ARBA" id="ARBA00022840"/>
    </source>
</evidence>
<sequence length="437" mass="48163">MTAMDYTEARAYLAEAAKSGSVLGLEAMRALLSELGDPQDKLKFIHIAGTNGKGSVLAYVSTILKEAGYRVGRYISPTLFSYRERIQVNEIYITKEALTEHTFRVREAVGRMKAAGNPLPTVFEIETAIAFLYFVQEDCDIVVLETGMGGDTDATNAVQTTVLEILTSISMDHMQFLGNSLAEIAAHKAGIIKPDTVVVSAAQEPEAMRVIEEIAAGQRAQLRIADAGRAEEVAYGLFAQRFSCGGYKNLEIRLAGTYQIANAVVAVEAVRALQELGFRITEEQLRQGLAKTVWRGRFTVICDEPLFIVDGAHNRGAAEQLRESIKTYLAGRRIIAVCGVLKDKEYEAVLQITAPYIDRMITIETPDNPRALPAEELARTAQKYIPHVEAAESLAQAVDRSFSAADREGDVILAFGSLSYLGEMIKETEKWRWTRKK</sequence>
<evidence type="ECO:0000256" key="1">
    <source>
        <dbReference type="ARBA" id="ARBA00001946"/>
    </source>
</evidence>
<evidence type="ECO:0000256" key="9">
    <source>
        <dbReference type="ARBA" id="ARBA00030592"/>
    </source>
</evidence>
<dbReference type="InterPro" id="IPR001645">
    <property type="entry name" value="Folylpolyglutamate_synth"/>
</dbReference>
<dbReference type="FunFam" id="3.40.1190.10:FF:000011">
    <property type="entry name" value="Folylpolyglutamate synthase/dihydrofolate synthase"/>
    <property type="match status" value="1"/>
</dbReference>
<evidence type="ECO:0000256" key="3">
    <source>
        <dbReference type="ARBA" id="ARBA00013025"/>
    </source>
</evidence>
<dbReference type="GO" id="GO:0005524">
    <property type="term" value="F:ATP binding"/>
    <property type="evidence" value="ECO:0007669"/>
    <property type="project" value="UniProtKB-KW"/>
</dbReference>
<proteinExistence type="inferred from homology"/>
<dbReference type="PANTHER" id="PTHR11136">
    <property type="entry name" value="FOLYLPOLYGLUTAMATE SYNTHASE-RELATED"/>
    <property type="match status" value="1"/>
</dbReference>
<feature type="domain" description="Mur ligase C-terminal" evidence="12">
    <location>
        <begin position="296"/>
        <end position="417"/>
    </location>
</feature>
<dbReference type="Pfam" id="PF02875">
    <property type="entry name" value="Mur_ligase_C"/>
    <property type="match status" value="1"/>
</dbReference>
<dbReference type="STRING" id="168384.SAMN05660368_03240"/>
<comment type="similarity">
    <text evidence="2 11">Belongs to the folylpolyglutamate synthase family.</text>
</comment>
<evidence type="ECO:0000256" key="8">
    <source>
        <dbReference type="ARBA" id="ARBA00022842"/>
    </source>
</evidence>
<feature type="domain" description="Mur ligase central" evidence="13">
    <location>
        <begin position="47"/>
        <end position="269"/>
    </location>
</feature>
<dbReference type="NCBIfam" id="TIGR01499">
    <property type="entry name" value="folC"/>
    <property type="match status" value="1"/>
</dbReference>
<comment type="caution">
    <text evidence="14">The sequence shown here is derived from an EMBL/GenBank/DDBJ whole genome shotgun (WGS) entry which is preliminary data.</text>
</comment>
<evidence type="ECO:0000256" key="2">
    <source>
        <dbReference type="ARBA" id="ARBA00008276"/>
    </source>
</evidence>
<comment type="cofactor">
    <cofactor evidence="1">
        <name>Mg(2+)</name>
        <dbReference type="ChEBI" id="CHEBI:18420"/>
    </cofactor>
</comment>
<dbReference type="SUPFAM" id="SSF53244">
    <property type="entry name" value="MurD-like peptide ligases, peptide-binding domain"/>
    <property type="match status" value="1"/>
</dbReference>
<dbReference type="PANTHER" id="PTHR11136:SF0">
    <property type="entry name" value="DIHYDROFOLATE SYNTHETASE-RELATED"/>
    <property type="match status" value="1"/>
</dbReference>
<evidence type="ECO:0000313" key="15">
    <source>
        <dbReference type="Proteomes" id="UP000005561"/>
    </source>
</evidence>
<dbReference type="Proteomes" id="UP000005561">
    <property type="component" value="Unassembled WGS sequence"/>
</dbReference>
<keyword evidence="4 11" id="KW-0436">Ligase</keyword>
<evidence type="ECO:0000256" key="11">
    <source>
        <dbReference type="PIRNR" id="PIRNR001563"/>
    </source>
</evidence>
<dbReference type="Gene3D" id="3.40.1190.10">
    <property type="entry name" value="Mur-like, catalytic domain"/>
    <property type="match status" value="1"/>
</dbReference>
<dbReference type="GO" id="GO:0046872">
    <property type="term" value="F:metal ion binding"/>
    <property type="evidence" value="ECO:0007669"/>
    <property type="project" value="UniProtKB-KW"/>
</dbReference>
<name>C6LLD0_9FIRM</name>
<evidence type="ECO:0000259" key="12">
    <source>
        <dbReference type="Pfam" id="PF02875"/>
    </source>
</evidence>
<keyword evidence="7 11" id="KW-0067">ATP-binding</keyword>
<evidence type="ECO:0000256" key="4">
    <source>
        <dbReference type="ARBA" id="ARBA00022598"/>
    </source>
</evidence>
<dbReference type="AlphaFoldDB" id="C6LLD0"/>
<keyword evidence="5" id="KW-0479">Metal-binding</keyword>
<evidence type="ECO:0000256" key="10">
    <source>
        <dbReference type="ARBA" id="ARBA00047493"/>
    </source>
</evidence>
<dbReference type="PROSITE" id="PS01011">
    <property type="entry name" value="FOLYLPOLYGLU_SYNT_1"/>
    <property type="match status" value="1"/>
</dbReference>
<dbReference type="Gene3D" id="3.90.190.20">
    <property type="entry name" value="Mur ligase, C-terminal domain"/>
    <property type="match status" value="1"/>
</dbReference>
<evidence type="ECO:0000313" key="14">
    <source>
        <dbReference type="EMBL" id="EET58553.1"/>
    </source>
</evidence>
<accession>C6LLD0</accession>
<gene>
    <name evidence="14" type="primary">folC</name>
    <name evidence="14" type="ORF">BRYFOR_09477</name>
</gene>
<dbReference type="PIRSF" id="PIRSF001563">
    <property type="entry name" value="Folylpolyglu_synth"/>
    <property type="match status" value="1"/>
</dbReference>
<dbReference type="InterPro" id="IPR036565">
    <property type="entry name" value="Mur-like_cat_sf"/>
</dbReference>
<keyword evidence="8" id="KW-0460">Magnesium</keyword>
<dbReference type="InterPro" id="IPR018109">
    <property type="entry name" value="Folylpolyglutamate_synth_CS"/>
</dbReference>
<dbReference type="InterPro" id="IPR036615">
    <property type="entry name" value="Mur_ligase_C_dom_sf"/>
</dbReference>
<dbReference type="eggNOG" id="COG0285">
    <property type="taxonomic scope" value="Bacteria"/>
</dbReference>
<organism evidence="14 15">
    <name type="scientific">Marvinbryantia formatexigens DSM 14469</name>
    <dbReference type="NCBI Taxonomy" id="478749"/>
    <lineage>
        <taxon>Bacteria</taxon>
        <taxon>Bacillati</taxon>
        <taxon>Bacillota</taxon>
        <taxon>Clostridia</taxon>
        <taxon>Lachnospirales</taxon>
        <taxon>Lachnospiraceae</taxon>
        <taxon>Marvinbryantia</taxon>
    </lineage>
</organism>
<dbReference type="InterPro" id="IPR013221">
    <property type="entry name" value="Mur_ligase_cen"/>
</dbReference>
<keyword evidence="15" id="KW-1185">Reference proteome</keyword>
<reference evidence="14" key="1">
    <citation type="submission" date="2009-07" db="EMBL/GenBank/DDBJ databases">
        <authorList>
            <person name="Weinstock G."/>
            <person name="Sodergren E."/>
            <person name="Clifton S."/>
            <person name="Fulton L."/>
            <person name="Fulton B."/>
            <person name="Courtney L."/>
            <person name="Fronick C."/>
            <person name="Harrison M."/>
            <person name="Strong C."/>
            <person name="Farmer C."/>
            <person name="Delahaunty K."/>
            <person name="Markovic C."/>
            <person name="Hall O."/>
            <person name="Minx P."/>
            <person name="Tomlinson C."/>
            <person name="Mitreva M."/>
            <person name="Nelson J."/>
            <person name="Hou S."/>
            <person name="Wollam A."/>
            <person name="Pepin K.H."/>
            <person name="Johnson M."/>
            <person name="Bhonagiri V."/>
            <person name="Nash W.E."/>
            <person name="Warren W."/>
            <person name="Chinwalla A."/>
            <person name="Mardis E.R."/>
            <person name="Wilson R.K."/>
        </authorList>
    </citation>
    <scope>NUCLEOTIDE SEQUENCE [LARGE SCALE GENOMIC DNA]</scope>
    <source>
        <strain evidence="14">DSM 14469</strain>
    </source>
</reference>
<protein>
    <recommendedName>
        <fullName evidence="3">tetrahydrofolate synthase</fullName>
        <ecNumber evidence="3">6.3.2.17</ecNumber>
    </recommendedName>
    <alternativeName>
        <fullName evidence="9">Tetrahydrofolylpolyglutamate synthase</fullName>
    </alternativeName>
</protein>
<evidence type="ECO:0000256" key="6">
    <source>
        <dbReference type="ARBA" id="ARBA00022741"/>
    </source>
</evidence>
<keyword evidence="6 11" id="KW-0547">Nucleotide-binding</keyword>
<comment type="catalytic activity">
    <reaction evidence="10">
        <text>(6S)-5,6,7,8-tetrahydrofolyl-(gamma-L-Glu)(n) + L-glutamate + ATP = (6S)-5,6,7,8-tetrahydrofolyl-(gamma-L-Glu)(n+1) + ADP + phosphate + H(+)</text>
        <dbReference type="Rhea" id="RHEA:10580"/>
        <dbReference type="Rhea" id="RHEA-COMP:14738"/>
        <dbReference type="Rhea" id="RHEA-COMP:14740"/>
        <dbReference type="ChEBI" id="CHEBI:15378"/>
        <dbReference type="ChEBI" id="CHEBI:29985"/>
        <dbReference type="ChEBI" id="CHEBI:30616"/>
        <dbReference type="ChEBI" id="CHEBI:43474"/>
        <dbReference type="ChEBI" id="CHEBI:141005"/>
        <dbReference type="ChEBI" id="CHEBI:456216"/>
        <dbReference type="EC" id="6.3.2.17"/>
    </reaction>
</comment>
<dbReference type="Pfam" id="PF08245">
    <property type="entry name" value="Mur_ligase_M"/>
    <property type="match status" value="1"/>
</dbReference>
<dbReference type="GO" id="GO:0005737">
    <property type="term" value="C:cytoplasm"/>
    <property type="evidence" value="ECO:0007669"/>
    <property type="project" value="TreeGrafter"/>
</dbReference>
<dbReference type="EC" id="6.3.2.17" evidence="3"/>
<evidence type="ECO:0000256" key="5">
    <source>
        <dbReference type="ARBA" id="ARBA00022723"/>
    </source>
</evidence>
<dbReference type="EMBL" id="ACCL02000029">
    <property type="protein sequence ID" value="EET58553.1"/>
    <property type="molecule type" value="Genomic_DNA"/>
</dbReference>